<feature type="signal peptide" evidence="1">
    <location>
        <begin position="1"/>
        <end position="39"/>
    </location>
</feature>
<name>A0ABY3SCW3_9BACL</name>
<dbReference type="EMBL" id="CP090978">
    <property type="protein sequence ID" value="UJF31829.1"/>
    <property type="molecule type" value="Genomic_DNA"/>
</dbReference>
<dbReference type="PROSITE" id="PS50008">
    <property type="entry name" value="PIPLC_Y_DOMAIN"/>
    <property type="match status" value="1"/>
</dbReference>
<evidence type="ECO:0000256" key="1">
    <source>
        <dbReference type="SAM" id="SignalP"/>
    </source>
</evidence>
<sequence length="131" mass="15279">MKMNTWGKRVRYNQLRNVFTSVTLLSTALSMLYTPQAHARDSVFTQKATGPLAWSTYEYQYANNTYMPEDRWKKNIDWLADNFKSYGYDTAISDGWVEGSTKVNANGYILSHNDSWTHDWKYWGIISQAKV</sequence>
<keyword evidence="4" id="KW-1185">Reference proteome</keyword>
<evidence type="ECO:0000313" key="3">
    <source>
        <dbReference type="EMBL" id="UJF31829.1"/>
    </source>
</evidence>
<feature type="domain" description="PI-PLC Y-box" evidence="2">
    <location>
        <begin position="63"/>
        <end position="110"/>
    </location>
</feature>
<feature type="chain" id="PRO_5046210428" description="PI-PLC Y-box domain-containing protein" evidence="1">
    <location>
        <begin position="40"/>
        <end position="131"/>
    </location>
</feature>
<proteinExistence type="predicted"/>
<accession>A0ABY3SCW3</accession>
<evidence type="ECO:0000259" key="2">
    <source>
        <dbReference type="PROSITE" id="PS50008"/>
    </source>
</evidence>
<dbReference type="RefSeq" id="WP_235118174.1">
    <property type="nucleotide sequence ID" value="NZ_CP090978.1"/>
</dbReference>
<dbReference type="InterPro" id="IPR001711">
    <property type="entry name" value="PLipase_C_Pinositol-sp_Y"/>
</dbReference>
<gene>
    <name evidence="3" type="ORF">L0M14_18930</name>
</gene>
<reference evidence="3 4" key="1">
    <citation type="journal article" date="2024" name="Int. J. Syst. Evol. Microbiol.">
        <title>Paenibacillus hexagrammi sp. nov., a novel bacterium isolated from the gut content of Hexagrammos agrammus.</title>
        <authorList>
            <person name="Jung H.K."/>
            <person name="Kim D.G."/>
            <person name="Zin H."/>
            <person name="Park J."/>
            <person name="Jung H."/>
            <person name="Kim Y.O."/>
            <person name="Kong H.J."/>
            <person name="Kim J.W."/>
            <person name="Kim Y.S."/>
        </authorList>
    </citation>
    <scope>NUCLEOTIDE SEQUENCE [LARGE SCALE GENOMIC DNA]</scope>
    <source>
        <strain evidence="3 4">YPD9-1</strain>
    </source>
</reference>
<dbReference type="Proteomes" id="UP001649230">
    <property type="component" value="Chromosome"/>
</dbReference>
<protein>
    <recommendedName>
        <fullName evidence="2">PI-PLC Y-box domain-containing protein</fullName>
    </recommendedName>
</protein>
<evidence type="ECO:0000313" key="4">
    <source>
        <dbReference type="Proteomes" id="UP001649230"/>
    </source>
</evidence>
<organism evidence="3 4">
    <name type="scientific">Paenibacillus hexagrammi</name>
    <dbReference type="NCBI Taxonomy" id="2908839"/>
    <lineage>
        <taxon>Bacteria</taxon>
        <taxon>Bacillati</taxon>
        <taxon>Bacillota</taxon>
        <taxon>Bacilli</taxon>
        <taxon>Bacillales</taxon>
        <taxon>Paenibacillaceae</taxon>
        <taxon>Paenibacillus</taxon>
    </lineage>
</organism>
<keyword evidence="1" id="KW-0732">Signal</keyword>